<feature type="signal peptide" evidence="2">
    <location>
        <begin position="1"/>
        <end position="23"/>
    </location>
</feature>
<dbReference type="Proteomes" id="UP000322918">
    <property type="component" value="Unassembled WGS sequence"/>
</dbReference>
<feature type="compositionally biased region" description="Basic and acidic residues" evidence="1">
    <location>
        <begin position="120"/>
        <end position="131"/>
    </location>
</feature>
<organism evidence="3 4">
    <name type="scientific">Arcticibacter tournemirensis</name>
    <dbReference type="NCBI Taxonomy" id="699437"/>
    <lineage>
        <taxon>Bacteria</taxon>
        <taxon>Pseudomonadati</taxon>
        <taxon>Bacteroidota</taxon>
        <taxon>Sphingobacteriia</taxon>
        <taxon>Sphingobacteriales</taxon>
        <taxon>Sphingobacteriaceae</taxon>
        <taxon>Arcticibacter</taxon>
    </lineage>
</organism>
<name>A0A5M9GN63_9SPHI</name>
<evidence type="ECO:0000256" key="1">
    <source>
        <dbReference type="SAM" id="MobiDB-lite"/>
    </source>
</evidence>
<feature type="region of interest" description="Disordered" evidence="1">
    <location>
        <begin position="112"/>
        <end position="131"/>
    </location>
</feature>
<evidence type="ECO:0000313" key="3">
    <source>
        <dbReference type="EMBL" id="KAA8476163.1"/>
    </source>
</evidence>
<dbReference type="AlphaFoldDB" id="A0A5M9GN63"/>
<dbReference type="EMBL" id="VWNE01000045">
    <property type="protein sequence ID" value="KAA8476163.1"/>
    <property type="molecule type" value="Genomic_DNA"/>
</dbReference>
<reference evidence="3 4" key="1">
    <citation type="submission" date="2019-09" db="EMBL/GenBank/DDBJ databases">
        <title>Pararcticibacter amylolyticus gen. nov., sp. nov., isolated from a rottenly hemp rope, and reclassification of Pedobacter tournemirensis as Pararcticibacter tournemirensis comb. nov.</title>
        <authorList>
            <person name="Cai Y."/>
        </authorList>
    </citation>
    <scope>NUCLEOTIDE SEQUENCE [LARGE SCALE GENOMIC DNA]</scope>
    <source>
        <strain evidence="3 4">TF5-37.2-LB10</strain>
    </source>
</reference>
<accession>A0A5M9GN63</accession>
<evidence type="ECO:0000313" key="4">
    <source>
        <dbReference type="Proteomes" id="UP000322918"/>
    </source>
</evidence>
<evidence type="ECO:0000256" key="2">
    <source>
        <dbReference type="SAM" id="SignalP"/>
    </source>
</evidence>
<evidence type="ECO:0008006" key="5">
    <source>
        <dbReference type="Google" id="ProtNLM"/>
    </source>
</evidence>
<proteinExistence type="predicted"/>
<gene>
    <name evidence="3" type="ORF">F1649_20455</name>
</gene>
<keyword evidence="4" id="KW-1185">Reference proteome</keyword>
<keyword evidence="2" id="KW-0732">Signal</keyword>
<sequence>MRILLVFIAVSTGFFFNFSSSSAQSRADSIRVNRRMPGAKDQERQQLGFYRRSLKVDSAKAASVMKVQAEYKAGMKVLEADKNVDMETRRVRIKALMDERNRKLGTLLTADQQSKMIPPGEREAIKTTPKD</sequence>
<dbReference type="RefSeq" id="WP_141815155.1">
    <property type="nucleotide sequence ID" value="NZ_VFPL01000001.1"/>
</dbReference>
<feature type="chain" id="PRO_5024341237" description="Periplasmic heavy metal sensor" evidence="2">
    <location>
        <begin position="24"/>
        <end position="131"/>
    </location>
</feature>
<protein>
    <recommendedName>
        <fullName evidence="5">Periplasmic heavy metal sensor</fullName>
    </recommendedName>
</protein>
<comment type="caution">
    <text evidence="3">The sequence shown here is derived from an EMBL/GenBank/DDBJ whole genome shotgun (WGS) entry which is preliminary data.</text>
</comment>